<feature type="compositionally biased region" description="Polar residues" evidence="7">
    <location>
        <begin position="390"/>
        <end position="400"/>
    </location>
</feature>
<organism evidence="9 10">
    <name type="scientific">Hondaea fermentalgiana</name>
    <dbReference type="NCBI Taxonomy" id="2315210"/>
    <lineage>
        <taxon>Eukaryota</taxon>
        <taxon>Sar</taxon>
        <taxon>Stramenopiles</taxon>
        <taxon>Bigyra</taxon>
        <taxon>Labyrinthulomycetes</taxon>
        <taxon>Thraustochytrida</taxon>
        <taxon>Thraustochytriidae</taxon>
        <taxon>Hondaea</taxon>
    </lineage>
</organism>
<feature type="compositionally biased region" description="Acidic residues" evidence="7">
    <location>
        <begin position="161"/>
        <end position="180"/>
    </location>
</feature>
<evidence type="ECO:0000256" key="5">
    <source>
        <dbReference type="ARBA" id="ARBA00022840"/>
    </source>
</evidence>
<dbReference type="PANTHER" id="PTHR11584">
    <property type="entry name" value="SERINE/THREONINE PROTEIN KINASE"/>
    <property type="match status" value="1"/>
</dbReference>
<evidence type="ECO:0000256" key="2">
    <source>
        <dbReference type="ARBA" id="ARBA00022679"/>
    </source>
</evidence>
<dbReference type="SUPFAM" id="SSF56112">
    <property type="entry name" value="Protein kinase-like (PK-like)"/>
    <property type="match status" value="1"/>
</dbReference>
<evidence type="ECO:0000259" key="8">
    <source>
        <dbReference type="PROSITE" id="PS50011"/>
    </source>
</evidence>
<feature type="compositionally biased region" description="Polar residues" evidence="7">
    <location>
        <begin position="669"/>
        <end position="678"/>
    </location>
</feature>
<feature type="compositionally biased region" description="Low complexity" evidence="7">
    <location>
        <begin position="561"/>
        <end position="574"/>
    </location>
</feature>
<feature type="compositionally biased region" description="Low complexity" evidence="7">
    <location>
        <begin position="696"/>
        <end position="710"/>
    </location>
</feature>
<dbReference type="EMBL" id="BEYU01000227">
    <property type="protein sequence ID" value="GBG34888.1"/>
    <property type="molecule type" value="Genomic_DNA"/>
</dbReference>
<keyword evidence="1" id="KW-0723">Serine/threonine-protein kinase</keyword>
<feature type="binding site" evidence="6">
    <location>
        <position position="796"/>
    </location>
    <ligand>
        <name>ATP</name>
        <dbReference type="ChEBI" id="CHEBI:30616"/>
    </ligand>
</feature>
<dbReference type="AlphaFoldDB" id="A0A2R5GYJ8"/>
<feature type="compositionally biased region" description="Basic and acidic residues" evidence="7">
    <location>
        <begin position="68"/>
        <end position="77"/>
    </location>
</feature>
<dbReference type="Pfam" id="PF00069">
    <property type="entry name" value="Pkinase"/>
    <property type="match status" value="1"/>
</dbReference>
<dbReference type="PANTHER" id="PTHR11584:SF369">
    <property type="entry name" value="MITOGEN-ACTIVATED PROTEIN KINASE KINASE KINASE 19-RELATED"/>
    <property type="match status" value="1"/>
</dbReference>
<dbReference type="PROSITE" id="PS00108">
    <property type="entry name" value="PROTEIN_KINASE_ST"/>
    <property type="match status" value="1"/>
</dbReference>
<reference evidence="9 10" key="1">
    <citation type="submission" date="2017-12" db="EMBL/GenBank/DDBJ databases">
        <title>Sequencing, de novo assembly and annotation of complete genome of a new Thraustochytrid species, strain FCC1311.</title>
        <authorList>
            <person name="Sedici K."/>
            <person name="Godart F."/>
            <person name="Aiese Cigliano R."/>
            <person name="Sanseverino W."/>
            <person name="Barakat M."/>
            <person name="Ortet P."/>
            <person name="Marechal E."/>
            <person name="Cagnac O."/>
            <person name="Amato A."/>
        </authorList>
    </citation>
    <scope>NUCLEOTIDE SEQUENCE [LARGE SCALE GENOMIC DNA]</scope>
</reference>
<keyword evidence="4 9" id="KW-0418">Kinase</keyword>
<feature type="compositionally biased region" description="Basic residues" evidence="7">
    <location>
        <begin position="482"/>
        <end position="491"/>
    </location>
</feature>
<proteinExistence type="predicted"/>
<name>A0A2R5GYJ8_9STRA</name>
<dbReference type="GO" id="GO:0005524">
    <property type="term" value="F:ATP binding"/>
    <property type="evidence" value="ECO:0007669"/>
    <property type="project" value="UniProtKB-UniRule"/>
</dbReference>
<feature type="compositionally biased region" description="Low complexity" evidence="7">
    <location>
        <begin position="599"/>
        <end position="614"/>
    </location>
</feature>
<dbReference type="OrthoDB" id="266718at2759"/>
<feature type="compositionally biased region" description="Polar residues" evidence="7">
    <location>
        <begin position="297"/>
        <end position="331"/>
    </location>
</feature>
<evidence type="ECO:0000313" key="9">
    <source>
        <dbReference type="EMBL" id="GBG34888.1"/>
    </source>
</evidence>
<keyword evidence="5 6" id="KW-0067">ATP-binding</keyword>
<feature type="region of interest" description="Disordered" evidence="7">
    <location>
        <begin position="51"/>
        <end position="145"/>
    </location>
</feature>
<evidence type="ECO:0000313" key="10">
    <source>
        <dbReference type="Proteomes" id="UP000241890"/>
    </source>
</evidence>
<feature type="compositionally biased region" description="Pro residues" evidence="7">
    <location>
        <begin position="186"/>
        <end position="200"/>
    </location>
</feature>
<dbReference type="GO" id="GO:0004674">
    <property type="term" value="F:protein serine/threonine kinase activity"/>
    <property type="evidence" value="ECO:0007669"/>
    <property type="project" value="UniProtKB-KW"/>
</dbReference>
<evidence type="ECO:0000256" key="6">
    <source>
        <dbReference type="PROSITE-ProRule" id="PRU10141"/>
    </source>
</evidence>
<dbReference type="InterPro" id="IPR011009">
    <property type="entry name" value="Kinase-like_dom_sf"/>
</dbReference>
<comment type="caution">
    <text evidence="9">The sequence shown here is derived from an EMBL/GenBank/DDBJ whole genome shotgun (WGS) entry which is preliminary data.</text>
</comment>
<accession>A0A2R5GYJ8</accession>
<evidence type="ECO:0000256" key="7">
    <source>
        <dbReference type="SAM" id="MobiDB-lite"/>
    </source>
</evidence>
<feature type="compositionally biased region" description="Pro residues" evidence="7">
    <location>
        <begin position="638"/>
        <end position="656"/>
    </location>
</feature>
<dbReference type="PROSITE" id="PS00107">
    <property type="entry name" value="PROTEIN_KINASE_ATP"/>
    <property type="match status" value="1"/>
</dbReference>
<feature type="region of interest" description="Disordered" evidence="7">
    <location>
        <begin position="423"/>
        <end position="451"/>
    </location>
</feature>
<sequence length="1036" mass="112086">MLYRVEPERVVDDGRATDKVVSNTCLVAAQARGVCISKEPEGVLHVVLCRDPAGSGPRRPGPRKLRTRASEDLDAQGHVDNVAVLLRESDHNDDVENAGDPANLGDPENRTGPAPKTHTRARSLSGPRQLIETHNNNNDNNNNNHEHALFDLSQVQVGGSFDEDLGLYGDDEDHDEDEVVEASPQPDQPKAPSPQPPFKIPPRMQRQASAPESMDLSYESLSPRSPRQPHMLRTMSGKLPSAHLHQGSIGASRSAHRKSSPSPRGGDRRTRVASQQLLMHQSQTILPRCEMTRARTRSGQLNVSFSRNTNSSKNTGSYETATPPSLSPRTGSSHEGRASFVSLSSPRSDRRETSVNSSYESQNSAADPKEWKKPVLKRAQPSIPRLRTESIGSSAGMDNNETFRMESLDFLRSPSLARTRRFRRPAEGRSASQVLPVCSKPGSPTGGGNPFGTDAAFRQHQSQQQARKLASQSELNTMARPVHTRTSRRRKTDFELPQHRASQSMSDLLRMNPTPGQGGGGLVRTSSFRTGRTLKSPDGTNSPRASLLAGAVFSSSKSDVQNNHHQQQQQQQNRRNFLYMGVDVRSGDDVESSAEAELAFGSSASSSGYSPRRGSGVRRHSRVLSGSISPTFQMDGLQPPPRTRGPNVSPSPPSNDPPLTRLPTRLRSYGSSSTQRSQVAGGGESREPSLYGSRDSTGSHGASGSRSSGAANGGGNGGESVIPSHTPRHGRSSAKSGGVESPSGRTVSFADGATQVSSRRVPWSKESFLGGGTFGKVFSARDLETGTRFAVKIIAKMKDATDAEAAKIRTEIDIMKDLRHPNIVGYLGSQIDPDSGALEIFLQLVDGGSLQHFYDTHGALSKNLLPRLTLHMTRGLDYLHSKGIIHRDIKAANVLLSDSGVAMLADFGTSKQLDLLDSTDHTLQEVRGSVPWMSPEVVRQEGATLASDIWSLGCTVLECCAAKAPWKFKGQFAGIWAIGMTTTPPPFPENIEEDTPLHEFLMLCLAINPLDRPRTTDLLAHQFLTVVPSCADEASG</sequence>
<dbReference type="Gene3D" id="1.10.510.10">
    <property type="entry name" value="Transferase(Phosphotransferase) domain 1"/>
    <property type="match status" value="1"/>
</dbReference>
<feature type="region of interest" description="Disordered" evidence="7">
    <location>
        <begin position="599"/>
        <end position="756"/>
    </location>
</feature>
<keyword evidence="3 6" id="KW-0547">Nucleotide-binding</keyword>
<keyword evidence="10" id="KW-1185">Reference proteome</keyword>
<feature type="region of interest" description="Disordered" evidence="7">
    <location>
        <begin position="160"/>
        <end position="400"/>
    </location>
</feature>
<dbReference type="InterPro" id="IPR008271">
    <property type="entry name" value="Ser/Thr_kinase_AS"/>
</dbReference>
<gene>
    <name evidence="9" type="ORF">FCC1311_111112</name>
</gene>
<feature type="domain" description="Protein kinase" evidence="8">
    <location>
        <begin position="763"/>
        <end position="1024"/>
    </location>
</feature>
<protein>
    <submittedName>
        <fullName evidence="9">Protein kinase, putative</fullName>
    </submittedName>
</protein>
<dbReference type="SMART" id="SM00220">
    <property type="entry name" value="S_TKc"/>
    <property type="match status" value="1"/>
</dbReference>
<feature type="region of interest" description="Disordered" evidence="7">
    <location>
        <begin position="480"/>
        <end position="574"/>
    </location>
</feature>
<dbReference type="InterPro" id="IPR017441">
    <property type="entry name" value="Protein_kinase_ATP_BS"/>
</dbReference>
<feature type="compositionally biased region" description="Polar residues" evidence="7">
    <location>
        <begin position="354"/>
        <end position="365"/>
    </location>
</feature>
<evidence type="ECO:0000256" key="4">
    <source>
        <dbReference type="ARBA" id="ARBA00022777"/>
    </source>
</evidence>
<evidence type="ECO:0000256" key="3">
    <source>
        <dbReference type="ARBA" id="ARBA00022741"/>
    </source>
</evidence>
<dbReference type="InParanoid" id="A0A2R5GYJ8"/>
<dbReference type="PROSITE" id="PS50011">
    <property type="entry name" value="PROTEIN_KINASE_DOM"/>
    <property type="match status" value="1"/>
</dbReference>
<dbReference type="CDD" id="cd06606">
    <property type="entry name" value="STKc_MAPKKK"/>
    <property type="match status" value="1"/>
</dbReference>
<feature type="compositionally biased region" description="Polar residues" evidence="7">
    <location>
        <begin position="272"/>
        <end position="285"/>
    </location>
</feature>
<evidence type="ECO:0000256" key="1">
    <source>
        <dbReference type="ARBA" id="ARBA00022527"/>
    </source>
</evidence>
<dbReference type="InterPro" id="IPR000719">
    <property type="entry name" value="Prot_kinase_dom"/>
</dbReference>
<keyword evidence="2" id="KW-0808">Transferase</keyword>
<dbReference type="Proteomes" id="UP000241890">
    <property type="component" value="Unassembled WGS sequence"/>
</dbReference>